<dbReference type="GO" id="GO:0046872">
    <property type="term" value="F:metal ion binding"/>
    <property type="evidence" value="ECO:0007669"/>
    <property type="project" value="UniProtKB-KW"/>
</dbReference>
<evidence type="ECO:0000256" key="5">
    <source>
        <dbReference type="ARBA" id="ARBA00023004"/>
    </source>
</evidence>
<name>X1AA62_9ZZZZ</name>
<reference evidence="8" key="1">
    <citation type="journal article" date="2014" name="Front. Microbiol.">
        <title>High frequency of phylogenetically diverse reductive dehalogenase-homologous genes in deep subseafloor sedimentary metagenomes.</title>
        <authorList>
            <person name="Kawai M."/>
            <person name="Futagami T."/>
            <person name="Toyoda A."/>
            <person name="Takaki Y."/>
            <person name="Nishi S."/>
            <person name="Hori S."/>
            <person name="Arai W."/>
            <person name="Tsubouchi T."/>
            <person name="Morono Y."/>
            <person name="Uchiyama I."/>
            <person name="Ito T."/>
            <person name="Fujiyama A."/>
            <person name="Inagaki F."/>
            <person name="Takami H."/>
        </authorList>
    </citation>
    <scope>NUCLEOTIDE SEQUENCE</scope>
    <source>
        <strain evidence="8">Expedition CK06-06</strain>
    </source>
</reference>
<dbReference type="Gene3D" id="3.40.640.10">
    <property type="entry name" value="Type I PLP-dependent aspartate aminotransferase-like (Major domain)"/>
    <property type="match status" value="1"/>
</dbReference>
<comment type="caution">
    <text evidence="8">The sequence shown here is derived from an EMBL/GenBank/DDBJ whole genome shotgun (WGS) entry which is preliminary data.</text>
</comment>
<keyword evidence="6" id="KW-0411">Iron-sulfur</keyword>
<dbReference type="InterPro" id="IPR000192">
    <property type="entry name" value="Aminotrans_V_dom"/>
</dbReference>
<dbReference type="EMBL" id="BART01018897">
    <property type="protein sequence ID" value="GAG79365.1"/>
    <property type="molecule type" value="Genomic_DNA"/>
</dbReference>
<evidence type="ECO:0000256" key="4">
    <source>
        <dbReference type="ARBA" id="ARBA00022898"/>
    </source>
</evidence>
<proteinExistence type="inferred from homology"/>
<dbReference type="InterPro" id="IPR015421">
    <property type="entry name" value="PyrdxlP-dep_Trfase_major"/>
</dbReference>
<dbReference type="Gene3D" id="3.90.1150.10">
    <property type="entry name" value="Aspartate Aminotransferase, domain 1"/>
    <property type="match status" value="1"/>
</dbReference>
<sequence>AYLGEFFGNPSSLHDWGDAAREAIEVARVQVAQLIGANAEEIIFTGSGTESNNSAIKGLALAQQAKGKHVVISAIEHFSVLHSARTLEKWGFELTLLPVDKYGVVASEDVRRSIRKDTVLVSVMHANGEVGTIEPIPEIAKITRENNVIFHTDAVATAGTIPVDIKELGVDALSLAGNQFYGPKGVGALWVRKGVRIMPLLDGGVQEGGRRAGTENIPAIVGLGKAAELARTSMEARIEHLTPLRDRLLAELPAKIDHVVVTGHPRHRLPGNASFCVQFIEGEAMLM</sequence>
<evidence type="ECO:0000256" key="6">
    <source>
        <dbReference type="ARBA" id="ARBA00023014"/>
    </source>
</evidence>
<dbReference type="InterPro" id="IPR015422">
    <property type="entry name" value="PyrdxlP-dep_Trfase_small"/>
</dbReference>
<feature type="non-terminal residue" evidence="8">
    <location>
        <position position="1"/>
    </location>
</feature>
<organism evidence="8">
    <name type="scientific">marine sediment metagenome</name>
    <dbReference type="NCBI Taxonomy" id="412755"/>
    <lineage>
        <taxon>unclassified sequences</taxon>
        <taxon>metagenomes</taxon>
        <taxon>ecological metagenomes</taxon>
    </lineage>
</organism>
<accession>X1AA62</accession>
<dbReference type="GO" id="GO:0051536">
    <property type="term" value="F:iron-sulfur cluster binding"/>
    <property type="evidence" value="ECO:0007669"/>
    <property type="project" value="UniProtKB-KW"/>
</dbReference>
<keyword evidence="5" id="KW-0408">Iron</keyword>
<dbReference type="AlphaFoldDB" id="X1AA62"/>
<evidence type="ECO:0000313" key="8">
    <source>
        <dbReference type="EMBL" id="GAG79365.1"/>
    </source>
</evidence>
<feature type="domain" description="Aminotransferase class V" evidence="7">
    <location>
        <begin position="2"/>
        <end position="284"/>
    </location>
</feature>
<evidence type="ECO:0000259" key="7">
    <source>
        <dbReference type="Pfam" id="PF00266"/>
    </source>
</evidence>
<keyword evidence="3" id="KW-0479">Metal-binding</keyword>
<dbReference type="SUPFAM" id="SSF53383">
    <property type="entry name" value="PLP-dependent transferases"/>
    <property type="match status" value="1"/>
</dbReference>
<evidence type="ECO:0000256" key="3">
    <source>
        <dbReference type="ARBA" id="ARBA00022723"/>
    </source>
</evidence>
<evidence type="ECO:0000256" key="1">
    <source>
        <dbReference type="ARBA" id="ARBA00001933"/>
    </source>
</evidence>
<dbReference type="PANTHER" id="PTHR11601:SF34">
    <property type="entry name" value="CYSTEINE DESULFURASE"/>
    <property type="match status" value="1"/>
</dbReference>
<dbReference type="GO" id="GO:0016782">
    <property type="term" value="F:transferase activity, transferring sulphur-containing groups"/>
    <property type="evidence" value="ECO:0007669"/>
    <property type="project" value="UniProtKB-ARBA"/>
</dbReference>
<gene>
    <name evidence="8" type="ORF">S01H4_35521</name>
</gene>
<dbReference type="FunFam" id="3.40.640.10:FF:000084">
    <property type="entry name" value="IscS-like cysteine desulfurase"/>
    <property type="match status" value="1"/>
</dbReference>
<dbReference type="PANTHER" id="PTHR11601">
    <property type="entry name" value="CYSTEINE DESULFURYLASE FAMILY MEMBER"/>
    <property type="match status" value="1"/>
</dbReference>
<dbReference type="InterPro" id="IPR015424">
    <property type="entry name" value="PyrdxlP-dep_Trfase"/>
</dbReference>
<protein>
    <recommendedName>
        <fullName evidence="7">Aminotransferase class V domain-containing protein</fullName>
    </recommendedName>
</protein>
<keyword evidence="4" id="KW-0663">Pyridoxal phosphate</keyword>
<comment type="similarity">
    <text evidence="2">Belongs to the class-V pyridoxal-phosphate-dependent aminotransferase family. NifS/IscS subfamily.</text>
</comment>
<comment type="cofactor">
    <cofactor evidence="1">
        <name>pyridoxal 5'-phosphate</name>
        <dbReference type="ChEBI" id="CHEBI:597326"/>
    </cofactor>
</comment>
<dbReference type="Pfam" id="PF00266">
    <property type="entry name" value="Aminotran_5"/>
    <property type="match status" value="1"/>
</dbReference>
<evidence type="ECO:0000256" key="2">
    <source>
        <dbReference type="ARBA" id="ARBA00006490"/>
    </source>
</evidence>